<keyword evidence="3" id="KW-1185">Reference proteome</keyword>
<sequence>MWASHYQRTYECSLALPRPVALTHPSVLLSETPVMDPIATYHATQTYSLLPSPHADCSQILDEKLRLAARTKAAQRDFELGLQRLASSYNSSHAQLQGFLDSIRYETEQCTKPSSTRKCPRSNREQAVDVASPSHCYRQNETAMEDRPPFPSDVPWILMMDRYLSSEAGLGSDIWGVKWDPKHRLRSRLDPRTTDTSHRGNGESKPEQSRINQPSDHSHSESSALCATPAPHDDSGRCLPPTPDLGASSHSVSTDDIPLLEQMDIGLVSSLFQPRLRVDRTAITSRSDHDEVAHPAHPDTPTLHTASCHSFNFKGGSDYDSELSDSGSAMTTEPQMTCDLMWRSYESTVIEEVSEVPPEGYVIVAEELDFESELGDDAWSVISDQSEK</sequence>
<feature type="compositionally biased region" description="Basic and acidic residues" evidence="1">
    <location>
        <begin position="186"/>
        <end position="208"/>
    </location>
</feature>
<evidence type="ECO:0000313" key="2">
    <source>
        <dbReference type="EMBL" id="WWD21995.1"/>
    </source>
</evidence>
<dbReference type="Proteomes" id="UP000322225">
    <property type="component" value="Chromosome 12"/>
</dbReference>
<proteinExistence type="predicted"/>
<dbReference type="KEGG" id="ksn:43587965"/>
<reference evidence="2" key="2">
    <citation type="submission" date="2024-01" db="EMBL/GenBank/DDBJ databases">
        <title>Comparative genomics of Cryptococcus and Kwoniella reveals pathogenesis evolution and contrasting modes of karyotype evolution via chromosome fusion or intercentromeric recombination.</title>
        <authorList>
            <person name="Coelho M.A."/>
            <person name="David-Palma M."/>
            <person name="Shea T."/>
            <person name="Bowers K."/>
            <person name="McGinley-Smith S."/>
            <person name="Mohammad A.W."/>
            <person name="Gnirke A."/>
            <person name="Yurkov A.M."/>
            <person name="Nowrousian M."/>
            <person name="Sun S."/>
            <person name="Cuomo C.A."/>
            <person name="Heitman J."/>
        </authorList>
    </citation>
    <scope>NUCLEOTIDE SEQUENCE</scope>
    <source>
        <strain evidence="2">CBS 12478</strain>
    </source>
</reference>
<organism evidence="2 3">
    <name type="scientific">Kwoniella shandongensis</name>
    <dbReference type="NCBI Taxonomy" id="1734106"/>
    <lineage>
        <taxon>Eukaryota</taxon>
        <taxon>Fungi</taxon>
        <taxon>Dikarya</taxon>
        <taxon>Basidiomycota</taxon>
        <taxon>Agaricomycotina</taxon>
        <taxon>Tremellomycetes</taxon>
        <taxon>Tremellales</taxon>
        <taxon>Cryptococcaceae</taxon>
        <taxon>Kwoniella</taxon>
    </lineage>
</organism>
<reference evidence="2" key="1">
    <citation type="submission" date="2017-08" db="EMBL/GenBank/DDBJ databases">
        <authorList>
            <person name="Cuomo C."/>
            <person name="Billmyre B."/>
            <person name="Heitman J."/>
        </authorList>
    </citation>
    <scope>NUCLEOTIDE SEQUENCE</scope>
    <source>
        <strain evidence="2">CBS 12478</strain>
    </source>
</reference>
<name>A0AAJ8MYD0_9TREE</name>
<gene>
    <name evidence="2" type="ORF">CI109_106483</name>
</gene>
<dbReference type="RefSeq" id="XP_031861836.2">
    <property type="nucleotide sequence ID" value="XM_032003838.2"/>
</dbReference>
<dbReference type="EMBL" id="CP144062">
    <property type="protein sequence ID" value="WWD21995.1"/>
    <property type="molecule type" value="Genomic_DNA"/>
</dbReference>
<evidence type="ECO:0000256" key="1">
    <source>
        <dbReference type="SAM" id="MobiDB-lite"/>
    </source>
</evidence>
<feature type="region of interest" description="Disordered" evidence="1">
    <location>
        <begin position="112"/>
        <end position="133"/>
    </location>
</feature>
<evidence type="ECO:0000313" key="3">
    <source>
        <dbReference type="Proteomes" id="UP000322225"/>
    </source>
</evidence>
<feature type="region of interest" description="Disordered" evidence="1">
    <location>
        <begin position="186"/>
        <end position="253"/>
    </location>
</feature>
<feature type="compositionally biased region" description="Polar residues" evidence="1">
    <location>
        <begin position="209"/>
        <end position="225"/>
    </location>
</feature>
<accession>A0AAJ8MYD0</accession>
<protein>
    <submittedName>
        <fullName evidence="2">Uncharacterized protein</fullName>
    </submittedName>
</protein>
<dbReference type="AlphaFoldDB" id="A0AAJ8MYD0"/>
<dbReference type="GeneID" id="43587965"/>